<dbReference type="InterPro" id="IPR036890">
    <property type="entry name" value="HATPase_C_sf"/>
</dbReference>
<dbReference type="InterPro" id="IPR003594">
    <property type="entry name" value="HATPase_dom"/>
</dbReference>
<dbReference type="InterPro" id="IPR050482">
    <property type="entry name" value="Sensor_HK_TwoCompSys"/>
</dbReference>
<keyword evidence="1" id="KW-0808">Transferase</keyword>
<dbReference type="SUPFAM" id="SSF55874">
    <property type="entry name" value="ATPase domain of HSP90 chaperone/DNA topoisomerase II/histidine kinase"/>
    <property type="match status" value="1"/>
</dbReference>
<dbReference type="Pfam" id="PF02518">
    <property type="entry name" value="HATPase_c"/>
    <property type="match status" value="1"/>
</dbReference>
<name>A0A919RA12_9ACTN</name>
<accession>A0A919RA12</accession>
<dbReference type="PANTHER" id="PTHR24421">
    <property type="entry name" value="NITRATE/NITRITE SENSOR PROTEIN NARX-RELATED"/>
    <property type="match status" value="1"/>
</dbReference>
<dbReference type="Gene3D" id="3.30.565.10">
    <property type="entry name" value="Histidine kinase-like ATPase, C-terminal domain"/>
    <property type="match status" value="1"/>
</dbReference>
<proteinExistence type="predicted"/>
<evidence type="ECO:0000256" key="2">
    <source>
        <dbReference type="ARBA" id="ARBA00022777"/>
    </source>
</evidence>
<dbReference type="RefSeq" id="WP_204020238.1">
    <property type="nucleotide sequence ID" value="NZ_BOOW01000004.1"/>
</dbReference>
<dbReference type="GO" id="GO:0016301">
    <property type="term" value="F:kinase activity"/>
    <property type="evidence" value="ECO:0007669"/>
    <property type="project" value="UniProtKB-KW"/>
</dbReference>
<dbReference type="EMBL" id="BOOW01000004">
    <property type="protein sequence ID" value="GII90088.1"/>
    <property type="molecule type" value="Genomic_DNA"/>
</dbReference>
<gene>
    <name evidence="5" type="ORF">Ssi02_03190</name>
</gene>
<sequence>MRWEVSLAEALTERLTEWSGRTGITVETWALPKPRVPAPITAAVLAVVEEALANVERHSHALTVSIAVTYGEQGLRLTVSDDGIGFDAAEPGPGVIGMRRRFTDLGGALAVNSVSGEGTTISGVIPPSAR</sequence>
<organism evidence="5 6">
    <name type="scientific">Sinosporangium siamense</name>
    <dbReference type="NCBI Taxonomy" id="1367973"/>
    <lineage>
        <taxon>Bacteria</taxon>
        <taxon>Bacillati</taxon>
        <taxon>Actinomycetota</taxon>
        <taxon>Actinomycetes</taxon>
        <taxon>Streptosporangiales</taxon>
        <taxon>Streptosporangiaceae</taxon>
        <taxon>Sinosporangium</taxon>
    </lineage>
</organism>
<reference evidence="5" key="1">
    <citation type="submission" date="2021-01" db="EMBL/GenBank/DDBJ databases">
        <title>Whole genome shotgun sequence of Sinosporangium siamense NBRC 109515.</title>
        <authorList>
            <person name="Komaki H."/>
            <person name="Tamura T."/>
        </authorList>
    </citation>
    <scope>NUCLEOTIDE SEQUENCE</scope>
    <source>
        <strain evidence="5">NBRC 109515</strain>
    </source>
</reference>
<dbReference type="Proteomes" id="UP000606172">
    <property type="component" value="Unassembled WGS sequence"/>
</dbReference>
<keyword evidence="3" id="KW-0902">Two-component regulatory system</keyword>
<comment type="caution">
    <text evidence="5">The sequence shown here is derived from an EMBL/GenBank/DDBJ whole genome shotgun (WGS) entry which is preliminary data.</text>
</comment>
<dbReference type="CDD" id="cd16917">
    <property type="entry name" value="HATPase_UhpB-NarQ-NarX-like"/>
    <property type="match status" value="1"/>
</dbReference>
<evidence type="ECO:0000313" key="5">
    <source>
        <dbReference type="EMBL" id="GII90088.1"/>
    </source>
</evidence>
<dbReference type="AlphaFoldDB" id="A0A919RA12"/>
<evidence type="ECO:0000256" key="3">
    <source>
        <dbReference type="ARBA" id="ARBA00023012"/>
    </source>
</evidence>
<dbReference type="GO" id="GO:0000160">
    <property type="term" value="P:phosphorelay signal transduction system"/>
    <property type="evidence" value="ECO:0007669"/>
    <property type="project" value="UniProtKB-KW"/>
</dbReference>
<keyword evidence="6" id="KW-1185">Reference proteome</keyword>
<feature type="domain" description="Histidine kinase/HSP90-like ATPase" evidence="4">
    <location>
        <begin position="46"/>
        <end position="126"/>
    </location>
</feature>
<evidence type="ECO:0000256" key="1">
    <source>
        <dbReference type="ARBA" id="ARBA00022679"/>
    </source>
</evidence>
<evidence type="ECO:0000313" key="6">
    <source>
        <dbReference type="Proteomes" id="UP000606172"/>
    </source>
</evidence>
<evidence type="ECO:0000259" key="4">
    <source>
        <dbReference type="Pfam" id="PF02518"/>
    </source>
</evidence>
<dbReference type="PANTHER" id="PTHR24421:SF58">
    <property type="entry name" value="SIGNAL TRANSDUCTION HISTIDINE-PROTEIN KINASE_PHOSPHATASE UHPB"/>
    <property type="match status" value="1"/>
</dbReference>
<keyword evidence="2" id="KW-0418">Kinase</keyword>
<protein>
    <recommendedName>
        <fullName evidence="4">Histidine kinase/HSP90-like ATPase domain-containing protein</fullName>
    </recommendedName>
</protein>